<keyword evidence="3" id="KW-1185">Reference proteome</keyword>
<dbReference type="Proteomes" id="UP000541558">
    <property type="component" value="Unassembled WGS sequence"/>
</dbReference>
<dbReference type="Gene3D" id="3.30.710.10">
    <property type="entry name" value="Potassium Channel Kv1.1, Chain A"/>
    <property type="match status" value="1"/>
</dbReference>
<accession>A0A8H5FJZ0</accession>
<organism evidence="2 3">
    <name type="scientific">Ephemerocybe angulata</name>
    <dbReference type="NCBI Taxonomy" id="980116"/>
    <lineage>
        <taxon>Eukaryota</taxon>
        <taxon>Fungi</taxon>
        <taxon>Dikarya</taxon>
        <taxon>Basidiomycota</taxon>
        <taxon>Agaricomycotina</taxon>
        <taxon>Agaricomycetes</taxon>
        <taxon>Agaricomycetidae</taxon>
        <taxon>Agaricales</taxon>
        <taxon>Agaricineae</taxon>
        <taxon>Psathyrellaceae</taxon>
        <taxon>Ephemerocybe</taxon>
    </lineage>
</organism>
<dbReference type="Pfam" id="PF00651">
    <property type="entry name" value="BTB"/>
    <property type="match status" value="1"/>
</dbReference>
<dbReference type="InterPro" id="IPR011333">
    <property type="entry name" value="SKP1/BTB/POZ_sf"/>
</dbReference>
<evidence type="ECO:0000259" key="1">
    <source>
        <dbReference type="Pfam" id="PF00651"/>
    </source>
</evidence>
<comment type="caution">
    <text evidence="2">The sequence shown here is derived from an EMBL/GenBank/DDBJ whole genome shotgun (WGS) entry which is preliminary data.</text>
</comment>
<evidence type="ECO:0000313" key="2">
    <source>
        <dbReference type="EMBL" id="KAF5339566.1"/>
    </source>
</evidence>
<dbReference type="CDD" id="cd18186">
    <property type="entry name" value="BTB_POZ_ZBTB_KLHL-like"/>
    <property type="match status" value="1"/>
</dbReference>
<dbReference type="AlphaFoldDB" id="A0A8H5FJZ0"/>
<sequence>MMPSPTTSEAKLSPKTLPEDHRWSLVTFKVEDKLYRVPRHGFTDFSSVFETMFSLPQADTTQEGDTDEAPIVLPSCTKVEFESLLRVMYPTAPRVRQVDLSKEHWLDVLKLATLWDMQEIQETAMTELEGLDLGQMEKIRLAKEYRVSKWLVEGLAGIVRTWGTSTTLDELGRELGWEVAARLLDLAVQFKPMKGTARLPAPTCPEQTCNKRHSLSSFPFEFKGDGTNPLQRLIGICSGCNKHFSVADIEISSAFPMGEDKLTEEIKVIFGEELKSMELHGIV</sequence>
<dbReference type="InterPro" id="IPR000210">
    <property type="entry name" value="BTB/POZ_dom"/>
</dbReference>
<dbReference type="SUPFAM" id="SSF54695">
    <property type="entry name" value="POZ domain"/>
    <property type="match status" value="1"/>
</dbReference>
<gene>
    <name evidence="2" type="ORF">D9611_011508</name>
</gene>
<dbReference type="OrthoDB" id="3199068at2759"/>
<protein>
    <recommendedName>
        <fullName evidence="1">BTB domain-containing protein</fullName>
    </recommendedName>
</protein>
<evidence type="ECO:0000313" key="3">
    <source>
        <dbReference type="Proteomes" id="UP000541558"/>
    </source>
</evidence>
<feature type="domain" description="BTB" evidence="1">
    <location>
        <begin position="24"/>
        <end position="126"/>
    </location>
</feature>
<dbReference type="EMBL" id="JAACJK010000007">
    <property type="protein sequence ID" value="KAF5339566.1"/>
    <property type="molecule type" value="Genomic_DNA"/>
</dbReference>
<reference evidence="2 3" key="1">
    <citation type="journal article" date="2020" name="ISME J.">
        <title>Uncovering the hidden diversity of litter-decomposition mechanisms in mushroom-forming fungi.</title>
        <authorList>
            <person name="Floudas D."/>
            <person name="Bentzer J."/>
            <person name="Ahren D."/>
            <person name="Johansson T."/>
            <person name="Persson P."/>
            <person name="Tunlid A."/>
        </authorList>
    </citation>
    <scope>NUCLEOTIDE SEQUENCE [LARGE SCALE GENOMIC DNA]</scope>
    <source>
        <strain evidence="2 3">CBS 175.51</strain>
    </source>
</reference>
<proteinExistence type="predicted"/>
<name>A0A8H5FJZ0_9AGAR</name>